<dbReference type="Proteomes" id="UP000257109">
    <property type="component" value="Unassembled WGS sequence"/>
</dbReference>
<organism evidence="1 2">
    <name type="scientific">Mucuna pruriens</name>
    <name type="common">Velvet bean</name>
    <name type="synonym">Dolichos pruriens</name>
    <dbReference type="NCBI Taxonomy" id="157652"/>
    <lineage>
        <taxon>Eukaryota</taxon>
        <taxon>Viridiplantae</taxon>
        <taxon>Streptophyta</taxon>
        <taxon>Embryophyta</taxon>
        <taxon>Tracheophyta</taxon>
        <taxon>Spermatophyta</taxon>
        <taxon>Magnoliopsida</taxon>
        <taxon>eudicotyledons</taxon>
        <taxon>Gunneridae</taxon>
        <taxon>Pentapetalae</taxon>
        <taxon>rosids</taxon>
        <taxon>fabids</taxon>
        <taxon>Fabales</taxon>
        <taxon>Fabaceae</taxon>
        <taxon>Papilionoideae</taxon>
        <taxon>50 kb inversion clade</taxon>
        <taxon>NPAAA clade</taxon>
        <taxon>indigoferoid/millettioid clade</taxon>
        <taxon>Phaseoleae</taxon>
        <taxon>Mucuna</taxon>
    </lineage>
</organism>
<evidence type="ECO:0000313" key="1">
    <source>
        <dbReference type="EMBL" id="RDY04245.1"/>
    </source>
</evidence>
<reference evidence="1" key="1">
    <citation type="submission" date="2018-05" db="EMBL/GenBank/DDBJ databases">
        <title>Draft genome of Mucuna pruriens seed.</title>
        <authorList>
            <person name="Nnadi N.E."/>
            <person name="Vos R."/>
            <person name="Hasami M.H."/>
            <person name="Devisetty U.K."/>
            <person name="Aguiy J.C."/>
        </authorList>
    </citation>
    <scope>NUCLEOTIDE SEQUENCE [LARGE SCALE GENOMIC DNA]</scope>
    <source>
        <strain evidence="1">JCA_2017</strain>
    </source>
</reference>
<sequence>MKHLIPEAFWGSISESQSTSKFHEEIEQFFVKNEKAETSNLLAKLISMKYKGRRNIREYIIGVSNLVAKLKSLELELDEDLIVHMVLISLPAHFGQFKVSYNTQKNKWSLNELISHYMQEEERLQRDKTEINLTFVPMDTWWVDSGATTHITVTIQGCHCIRPPSDDERFIFECDDNKSQSLDVFKSFKAEVEIQLGKKIKVVKFDHGDEYYVPNIVPEQDYNEVLPQTPIEQPQQPQEMPLRRSIRERRHVIPDDYIVFLQEHEDDIGLIKDDPINFYQAMQSSNSQKMD</sequence>
<dbReference type="OrthoDB" id="1289465at2759"/>
<dbReference type="PANTHER" id="PTHR35317:SF42">
    <property type="entry name" value="RETROTRANSPOSON GAG DOMAIN-CONTAINING PROTEIN"/>
    <property type="match status" value="1"/>
</dbReference>
<evidence type="ECO:0000313" key="2">
    <source>
        <dbReference type="Proteomes" id="UP000257109"/>
    </source>
</evidence>
<proteinExistence type="predicted"/>
<dbReference type="PANTHER" id="PTHR35317">
    <property type="entry name" value="OS04G0629600 PROTEIN"/>
    <property type="match status" value="1"/>
</dbReference>
<dbReference type="EMBL" id="QJKJ01002119">
    <property type="protein sequence ID" value="RDY04245.1"/>
    <property type="molecule type" value="Genomic_DNA"/>
</dbReference>
<protein>
    <submittedName>
        <fullName evidence="1">Uncharacterized protein</fullName>
    </submittedName>
</protein>
<feature type="non-terminal residue" evidence="1">
    <location>
        <position position="1"/>
    </location>
</feature>
<dbReference type="Pfam" id="PF14223">
    <property type="entry name" value="Retrotran_gag_2"/>
    <property type="match status" value="1"/>
</dbReference>
<comment type="caution">
    <text evidence="1">The sequence shown here is derived from an EMBL/GenBank/DDBJ whole genome shotgun (WGS) entry which is preliminary data.</text>
</comment>
<keyword evidence="2" id="KW-1185">Reference proteome</keyword>
<accession>A0A371HN62</accession>
<name>A0A371HN62_MUCPR</name>
<gene>
    <name evidence="1" type="ORF">CR513_12068</name>
</gene>
<dbReference type="AlphaFoldDB" id="A0A371HN62"/>